<gene>
    <name evidence="17" type="ORF">MUN89_07815</name>
</gene>
<dbReference type="CDD" id="cd00082">
    <property type="entry name" value="HisKA"/>
    <property type="match status" value="1"/>
</dbReference>
<feature type="transmembrane region" description="Helical" evidence="14">
    <location>
        <begin position="184"/>
        <end position="205"/>
    </location>
</feature>
<evidence type="ECO:0000256" key="9">
    <source>
        <dbReference type="ARBA" id="ARBA00022777"/>
    </source>
</evidence>
<dbReference type="InterPro" id="IPR036097">
    <property type="entry name" value="HisK_dim/P_sf"/>
</dbReference>
<keyword evidence="12" id="KW-0902">Two-component regulatory system</keyword>
<dbReference type="PANTHER" id="PTHR45436:SF5">
    <property type="entry name" value="SENSOR HISTIDINE KINASE TRCS"/>
    <property type="match status" value="1"/>
</dbReference>
<keyword evidence="10" id="KW-0067">ATP-binding</keyword>
<comment type="catalytic activity">
    <reaction evidence="1">
        <text>ATP + protein L-histidine = ADP + protein N-phospho-L-histidine.</text>
        <dbReference type="EC" id="2.7.13.3"/>
    </reaction>
</comment>
<dbReference type="GO" id="GO:0016301">
    <property type="term" value="F:kinase activity"/>
    <property type="evidence" value="ECO:0007669"/>
    <property type="project" value="UniProtKB-KW"/>
</dbReference>
<dbReference type="RefSeq" id="WP_244712707.1">
    <property type="nucleotide sequence ID" value="NZ_CP095073.1"/>
</dbReference>
<evidence type="ECO:0000256" key="7">
    <source>
        <dbReference type="ARBA" id="ARBA00022692"/>
    </source>
</evidence>
<keyword evidence="9 17" id="KW-0418">Kinase</keyword>
<dbReference type="SUPFAM" id="SSF55874">
    <property type="entry name" value="ATPase domain of HSP90 chaperone/DNA topoisomerase II/histidine kinase"/>
    <property type="match status" value="1"/>
</dbReference>
<evidence type="ECO:0000313" key="17">
    <source>
        <dbReference type="EMBL" id="UOQ45825.1"/>
    </source>
</evidence>
<comment type="subcellular location">
    <subcellularLocation>
        <location evidence="2">Cell membrane</location>
        <topology evidence="2">Multi-pass membrane protein</topology>
    </subcellularLocation>
</comment>
<evidence type="ECO:0000256" key="5">
    <source>
        <dbReference type="ARBA" id="ARBA00022553"/>
    </source>
</evidence>
<keyword evidence="18" id="KW-1185">Reference proteome</keyword>
<evidence type="ECO:0000256" key="11">
    <source>
        <dbReference type="ARBA" id="ARBA00022989"/>
    </source>
</evidence>
<keyword evidence="13 14" id="KW-0472">Membrane</keyword>
<evidence type="ECO:0000256" key="8">
    <source>
        <dbReference type="ARBA" id="ARBA00022741"/>
    </source>
</evidence>
<feature type="domain" description="HAMP" evidence="16">
    <location>
        <begin position="207"/>
        <end position="260"/>
    </location>
</feature>
<organism evidence="17 18">
    <name type="scientific">Halobacillus salinarum</name>
    <dbReference type="NCBI Taxonomy" id="2932257"/>
    <lineage>
        <taxon>Bacteria</taxon>
        <taxon>Bacillati</taxon>
        <taxon>Bacillota</taxon>
        <taxon>Bacilli</taxon>
        <taxon>Bacillales</taxon>
        <taxon>Bacillaceae</taxon>
        <taxon>Halobacillus</taxon>
    </lineage>
</organism>
<dbReference type="InterPro" id="IPR036890">
    <property type="entry name" value="HATPase_C_sf"/>
</dbReference>
<keyword evidence="7 14" id="KW-0812">Transmembrane</keyword>
<dbReference type="InterPro" id="IPR005467">
    <property type="entry name" value="His_kinase_dom"/>
</dbReference>
<keyword evidence="8" id="KW-0547">Nucleotide-binding</keyword>
<protein>
    <recommendedName>
        <fullName evidence="3">histidine kinase</fullName>
        <ecNumber evidence="3">2.7.13.3</ecNumber>
    </recommendedName>
</protein>
<dbReference type="PRINTS" id="PR00344">
    <property type="entry name" value="BCTRLSENSOR"/>
</dbReference>
<evidence type="ECO:0000256" key="10">
    <source>
        <dbReference type="ARBA" id="ARBA00022840"/>
    </source>
</evidence>
<dbReference type="InterPro" id="IPR004358">
    <property type="entry name" value="Sig_transdc_His_kin-like_C"/>
</dbReference>
<dbReference type="InterPro" id="IPR003594">
    <property type="entry name" value="HATPase_dom"/>
</dbReference>
<keyword evidence="11 14" id="KW-1133">Transmembrane helix</keyword>
<feature type="transmembrane region" description="Helical" evidence="14">
    <location>
        <begin position="22"/>
        <end position="44"/>
    </location>
</feature>
<reference evidence="17 18" key="1">
    <citation type="submission" date="2022-04" db="EMBL/GenBank/DDBJ databases">
        <title>Halobacillus sp. isolated from saltern.</title>
        <authorList>
            <person name="Won M."/>
            <person name="Lee C.-M."/>
            <person name="Woen H.-Y."/>
            <person name="Kwon S.-W."/>
        </authorList>
    </citation>
    <scope>NUCLEOTIDE SEQUENCE [LARGE SCALE GENOMIC DNA]</scope>
    <source>
        <strain evidence="17 18">SSBR10-3</strain>
    </source>
</reference>
<evidence type="ECO:0000256" key="12">
    <source>
        <dbReference type="ARBA" id="ARBA00023012"/>
    </source>
</evidence>
<dbReference type="Gene3D" id="3.30.565.10">
    <property type="entry name" value="Histidine kinase-like ATPase, C-terminal domain"/>
    <property type="match status" value="1"/>
</dbReference>
<keyword evidence="6" id="KW-0808">Transferase</keyword>
<dbReference type="Pfam" id="PF00672">
    <property type="entry name" value="HAMP"/>
    <property type="match status" value="1"/>
</dbReference>
<evidence type="ECO:0000256" key="6">
    <source>
        <dbReference type="ARBA" id="ARBA00022679"/>
    </source>
</evidence>
<dbReference type="SMART" id="SM00304">
    <property type="entry name" value="HAMP"/>
    <property type="match status" value="1"/>
</dbReference>
<evidence type="ECO:0000259" key="15">
    <source>
        <dbReference type="PROSITE" id="PS50109"/>
    </source>
</evidence>
<dbReference type="Gene3D" id="6.10.340.10">
    <property type="match status" value="1"/>
</dbReference>
<evidence type="ECO:0000256" key="1">
    <source>
        <dbReference type="ARBA" id="ARBA00000085"/>
    </source>
</evidence>
<name>A0ABY4EN60_9BACI</name>
<dbReference type="InterPro" id="IPR003661">
    <property type="entry name" value="HisK_dim/P_dom"/>
</dbReference>
<dbReference type="SMART" id="SM00387">
    <property type="entry name" value="HATPase_c"/>
    <property type="match status" value="1"/>
</dbReference>
<feature type="domain" description="Histidine kinase" evidence="15">
    <location>
        <begin position="275"/>
        <end position="490"/>
    </location>
</feature>
<dbReference type="SUPFAM" id="SSF158472">
    <property type="entry name" value="HAMP domain-like"/>
    <property type="match status" value="1"/>
</dbReference>
<dbReference type="Pfam" id="PF00512">
    <property type="entry name" value="HisKA"/>
    <property type="match status" value="1"/>
</dbReference>
<accession>A0ABY4EN60</accession>
<keyword evidence="4" id="KW-1003">Cell membrane</keyword>
<dbReference type="Gene3D" id="1.10.287.130">
    <property type="match status" value="1"/>
</dbReference>
<keyword evidence="5" id="KW-0597">Phosphoprotein</keyword>
<dbReference type="Pfam" id="PF02518">
    <property type="entry name" value="HATPase_c"/>
    <property type="match status" value="1"/>
</dbReference>
<dbReference type="Proteomes" id="UP000831787">
    <property type="component" value="Chromosome"/>
</dbReference>
<evidence type="ECO:0000256" key="14">
    <source>
        <dbReference type="SAM" id="Phobius"/>
    </source>
</evidence>
<dbReference type="EC" id="2.7.13.3" evidence="3"/>
<dbReference type="CDD" id="cd06225">
    <property type="entry name" value="HAMP"/>
    <property type="match status" value="1"/>
</dbReference>
<evidence type="ECO:0000259" key="16">
    <source>
        <dbReference type="PROSITE" id="PS50885"/>
    </source>
</evidence>
<evidence type="ECO:0000256" key="4">
    <source>
        <dbReference type="ARBA" id="ARBA00022475"/>
    </source>
</evidence>
<sequence length="493" mass="55508">MIKRWLAAVRRMAAPGSLRSKLLTRMLFILSFILLMIGIVQYLVMKNFLYQNEAETVRAQLMSMPVEMILNEAPLPDPPEDGRSRFLMIEDFSLALINKEGTYSNLLQDSKLAAPELSDEAIQQIQANLQKHQPIEHEVVQDSGGREQLIVFRPVMHNRNGETGGVIQMGVSTSRLQKVLWRQLLTFIVLSILAFAAGIVIYFSVLKRTLTPLSAMVDGVKKISAANLKDRLPEQQGQEEIDRLADSFNEMLERLEVSFEHEKEAKEQMRRFIADASHELRTPLTSIHGYLEVLLRGAAENKDQLYTGLNSMHGESRRIIKLVEELLLLAKLDRRPELDLVPSSLTRLVLDMENQLHLLAGDRHVDFQVKEDVYVNMDADKMKQVLLNLFHNAVQHTDDAQGKITVSLSPVRGRAELKVQDNGPGISENNLDHIFDRFFRVEESRTRKYGGAGLGLSITKSIVEAHGGSVRVTSAIDQGSTFSVSLPLKANLN</sequence>
<dbReference type="PROSITE" id="PS50109">
    <property type="entry name" value="HIS_KIN"/>
    <property type="match status" value="1"/>
</dbReference>
<dbReference type="PROSITE" id="PS50885">
    <property type="entry name" value="HAMP"/>
    <property type="match status" value="1"/>
</dbReference>
<dbReference type="InterPro" id="IPR050428">
    <property type="entry name" value="TCS_sensor_his_kinase"/>
</dbReference>
<dbReference type="EMBL" id="CP095073">
    <property type="protein sequence ID" value="UOQ45825.1"/>
    <property type="molecule type" value="Genomic_DNA"/>
</dbReference>
<evidence type="ECO:0000313" key="18">
    <source>
        <dbReference type="Proteomes" id="UP000831787"/>
    </source>
</evidence>
<dbReference type="SMART" id="SM00388">
    <property type="entry name" value="HisKA"/>
    <property type="match status" value="1"/>
</dbReference>
<proteinExistence type="predicted"/>
<evidence type="ECO:0000256" key="13">
    <source>
        <dbReference type="ARBA" id="ARBA00023136"/>
    </source>
</evidence>
<dbReference type="CDD" id="cd00075">
    <property type="entry name" value="HATPase"/>
    <property type="match status" value="1"/>
</dbReference>
<dbReference type="PANTHER" id="PTHR45436">
    <property type="entry name" value="SENSOR HISTIDINE KINASE YKOH"/>
    <property type="match status" value="1"/>
</dbReference>
<evidence type="ECO:0000256" key="3">
    <source>
        <dbReference type="ARBA" id="ARBA00012438"/>
    </source>
</evidence>
<evidence type="ECO:0000256" key="2">
    <source>
        <dbReference type="ARBA" id="ARBA00004651"/>
    </source>
</evidence>
<dbReference type="SUPFAM" id="SSF47384">
    <property type="entry name" value="Homodimeric domain of signal transducing histidine kinase"/>
    <property type="match status" value="1"/>
</dbReference>
<dbReference type="InterPro" id="IPR003660">
    <property type="entry name" value="HAMP_dom"/>
</dbReference>